<comment type="caution">
    <text evidence="5">The sequence shown here is derived from an EMBL/GenBank/DDBJ whole genome shotgun (WGS) entry which is preliminary data.</text>
</comment>
<dbReference type="Proteomes" id="UP000660861">
    <property type="component" value="Unassembled WGS sequence"/>
</dbReference>
<dbReference type="InterPro" id="IPR040086">
    <property type="entry name" value="MJ0683-like"/>
</dbReference>
<dbReference type="SFLD" id="SFLDS00029">
    <property type="entry name" value="Radical_SAM"/>
    <property type="match status" value="1"/>
</dbReference>
<accession>A0A926E9L3</accession>
<dbReference type="GO" id="GO:0046872">
    <property type="term" value="F:metal ion binding"/>
    <property type="evidence" value="ECO:0007669"/>
    <property type="project" value="UniProtKB-KW"/>
</dbReference>
<dbReference type="GO" id="GO:0003824">
    <property type="term" value="F:catalytic activity"/>
    <property type="evidence" value="ECO:0007669"/>
    <property type="project" value="InterPro"/>
</dbReference>
<name>A0A926E9L3_9FIRM</name>
<reference evidence="5" key="1">
    <citation type="submission" date="2020-08" db="EMBL/GenBank/DDBJ databases">
        <title>Genome public.</title>
        <authorList>
            <person name="Liu C."/>
            <person name="Sun Q."/>
        </authorList>
    </citation>
    <scope>NUCLEOTIDE SEQUENCE</scope>
    <source>
        <strain evidence="5">NSJ-54</strain>
    </source>
</reference>
<dbReference type="SFLD" id="SFLDG01084">
    <property type="entry name" value="Uncharacterised_Radical_SAM_Su"/>
    <property type="match status" value="1"/>
</dbReference>
<evidence type="ECO:0000313" key="6">
    <source>
        <dbReference type="Proteomes" id="UP000660861"/>
    </source>
</evidence>
<feature type="domain" description="Radical SAM core" evidence="4">
    <location>
        <begin position="21"/>
        <end position="191"/>
    </location>
</feature>
<sequence length="263" mass="30017">MPVIYEPKGRANEYSPYACNLYLGCTHGCKYCYAPHALQRTAENYFYSPSPRKNVLKILEKDLQKKAYDLQILLSFIGDVYCETTDNNQTTRNALILLNSYHTPVAVLSKGGNRMLKDIDVFQSFGKRICVGSTLTFFDDEKSLAWEPGAASPDERIQTLKVLHESGIRTFASFEPVIEPSESLRLIEKTLQDDSVDHYKIGKLNNYRGLDKGIDWQEFLKNVLALLRPAKKQIYIKECLRALAPDVPLFESETDSKRYIART</sequence>
<keyword evidence="1" id="KW-0479">Metal-binding</keyword>
<dbReference type="EMBL" id="JACRTC010000001">
    <property type="protein sequence ID" value="MBC8569857.1"/>
    <property type="molecule type" value="Genomic_DNA"/>
</dbReference>
<evidence type="ECO:0000256" key="1">
    <source>
        <dbReference type="ARBA" id="ARBA00022723"/>
    </source>
</evidence>
<organism evidence="5 6">
    <name type="scientific">Zongyangia hominis</name>
    <dbReference type="NCBI Taxonomy" id="2763677"/>
    <lineage>
        <taxon>Bacteria</taxon>
        <taxon>Bacillati</taxon>
        <taxon>Bacillota</taxon>
        <taxon>Clostridia</taxon>
        <taxon>Eubacteriales</taxon>
        <taxon>Oscillospiraceae</taxon>
        <taxon>Zongyangia</taxon>
    </lineage>
</organism>
<protein>
    <recommendedName>
        <fullName evidence="4">Radical SAM core domain-containing protein</fullName>
    </recommendedName>
</protein>
<proteinExistence type="predicted"/>
<dbReference type="PANTHER" id="PTHR43432">
    <property type="entry name" value="SLR0285 PROTEIN"/>
    <property type="match status" value="1"/>
</dbReference>
<dbReference type="Pfam" id="PF04055">
    <property type="entry name" value="Radical_SAM"/>
    <property type="match status" value="1"/>
</dbReference>
<dbReference type="InterPro" id="IPR007197">
    <property type="entry name" value="rSAM"/>
</dbReference>
<keyword evidence="2" id="KW-0408">Iron</keyword>
<dbReference type="GO" id="GO:0051536">
    <property type="term" value="F:iron-sulfur cluster binding"/>
    <property type="evidence" value="ECO:0007669"/>
    <property type="project" value="UniProtKB-KW"/>
</dbReference>
<dbReference type="PANTHER" id="PTHR43432:SF6">
    <property type="entry name" value="RADICAL SAM CORE DOMAIN-CONTAINING PROTEIN"/>
    <property type="match status" value="1"/>
</dbReference>
<evidence type="ECO:0000259" key="4">
    <source>
        <dbReference type="Pfam" id="PF04055"/>
    </source>
</evidence>
<dbReference type="Gene3D" id="3.80.30.30">
    <property type="match status" value="1"/>
</dbReference>
<keyword evidence="3" id="KW-0411">Iron-sulfur</keyword>
<evidence type="ECO:0000313" key="5">
    <source>
        <dbReference type="EMBL" id="MBC8569857.1"/>
    </source>
</evidence>
<evidence type="ECO:0000256" key="3">
    <source>
        <dbReference type="ARBA" id="ARBA00023014"/>
    </source>
</evidence>
<dbReference type="RefSeq" id="WP_262396944.1">
    <property type="nucleotide sequence ID" value="NZ_JACRTC010000001.1"/>
</dbReference>
<keyword evidence="6" id="KW-1185">Reference proteome</keyword>
<evidence type="ECO:0000256" key="2">
    <source>
        <dbReference type="ARBA" id="ARBA00023004"/>
    </source>
</evidence>
<dbReference type="AlphaFoldDB" id="A0A926E9L3"/>
<gene>
    <name evidence="5" type="ORF">H8709_03330</name>
</gene>